<feature type="coiled-coil region" evidence="1">
    <location>
        <begin position="235"/>
        <end position="262"/>
    </location>
</feature>
<evidence type="ECO:0000313" key="4">
    <source>
        <dbReference type="EMBL" id="KAL0076237.1"/>
    </source>
</evidence>
<keyword evidence="1" id="KW-0175">Coiled coil</keyword>
<dbReference type="InterPro" id="IPR046868">
    <property type="entry name" value="BAR_4"/>
</dbReference>
<comment type="caution">
    <text evidence="4">The sequence shown here is derived from an EMBL/GenBank/DDBJ whole genome shotgun (WGS) entry which is preliminary data.</text>
</comment>
<dbReference type="Pfam" id="PF20400">
    <property type="entry name" value="BAR_4"/>
    <property type="match status" value="1"/>
</dbReference>
<evidence type="ECO:0000256" key="1">
    <source>
        <dbReference type="SAM" id="Coils"/>
    </source>
</evidence>
<organism evidence="4 5">
    <name type="scientific">Phycomyces blakesleeanus</name>
    <dbReference type="NCBI Taxonomy" id="4837"/>
    <lineage>
        <taxon>Eukaryota</taxon>
        <taxon>Fungi</taxon>
        <taxon>Fungi incertae sedis</taxon>
        <taxon>Mucoromycota</taxon>
        <taxon>Mucoromycotina</taxon>
        <taxon>Mucoromycetes</taxon>
        <taxon>Mucorales</taxon>
        <taxon>Phycomycetaceae</taxon>
        <taxon>Phycomyces</taxon>
    </lineage>
</organism>
<evidence type="ECO:0000313" key="5">
    <source>
        <dbReference type="Proteomes" id="UP001448207"/>
    </source>
</evidence>
<name>A0ABR3AM57_PHYBL</name>
<feature type="domain" description="SLM1/RGC1-like BAR-like" evidence="3">
    <location>
        <begin position="177"/>
        <end position="277"/>
    </location>
</feature>
<proteinExistence type="predicted"/>
<reference evidence="4 5" key="1">
    <citation type="submission" date="2024-04" db="EMBL/GenBank/DDBJ databases">
        <title>Symmetric and asymmetric DNA N6-adenine methylation regulates different biological responses in Mucorales.</title>
        <authorList>
            <consortium name="Lawrence Berkeley National Laboratory"/>
            <person name="Lax C."/>
            <person name="Mondo S.J."/>
            <person name="Osorio-Concepcion M."/>
            <person name="Muszewska A."/>
            <person name="Corrochano-Luque M."/>
            <person name="Gutierrez G."/>
            <person name="Riley R."/>
            <person name="Lipzen A."/>
            <person name="Guo J."/>
            <person name="Hundley H."/>
            <person name="Amirebrahimi M."/>
            <person name="Ng V."/>
            <person name="Lorenzo-Gutierrez D."/>
            <person name="Binder U."/>
            <person name="Yang J."/>
            <person name="Song Y."/>
            <person name="Canovas D."/>
            <person name="Navarro E."/>
            <person name="Freitag M."/>
            <person name="Gabaldon T."/>
            <person name="Grigoriev I.V."/>
            <person name="Corrochano L.M."/>
            <person name="Nicolas F.E."/>
            <person name="Garre V."/>
        </authorList>
    </citation>
    <scope>NUCLEOTIDE SEQUENCE [LARGE SCALE GENOMIC DNA]</scope>
    <source>
        <strain evidence="4 5">L51</strain>
    </source>
</reference>
<dbReference type="Proteomes" id="UP001448207">
    <property type="component" value="Unassembled WGS sequence"/>
</dbReference>
<feature type="region of interest" description="Disordered" evidence="2">
    <location>
        <begin position="1"/>
        <end position="21"/>
    </location>
</feature>
<accession>A0ABR3AM57</accession>
<protein>
    <recommendedName>
        <fullName evidence="3">SLM1/RGC1-like BAR-like domain-containing protein</fullName>
    </recommendedName>
</protein>
<keyword evidence="5" id="KW-1185">Reference proteome</keyword>
<evidence type="ECO:0000256" key="2">
    <source>
        <dbReference type="SAM" id="MobiDB-lite"/>
    </source>
</evidence>
<feature type="region of interest" description="Disordered" evidence="2">
    <location>
        <begin position="82"/>
        <end position="101"/>
    </location>
</feature>
<evidence type="ECO:0000259" key="3">
    <source>
        <dbReference type="Pfam" id="PF20400"/>
    </source>
</evidence>
<dbReference type="EMBL" id="JBCLYO010000032">
    <property type="protein sequence ID" value="KAL0076237.1"/>
    <property type="molecule type" value="Genomic_DNA"/>
</dbReference>
<sequence length="280" mass="31701">MRPRNGSVLPEQPFKSSPNSTVSSIYNASTIDGNERLLSAANSINAPAAPTSLPLSVPVPVPVPSLSAFYSSPQSLRLNLQNCTDSPRPRRTSTDLTEPPPVFAYTDQTQRANQDVCGPDFHLTTLGCAVQGTQGIQPVKILIERLEAWQIFARRLYDHFEMLSQKEHLLQVHFSFEGGIRQVCDAWQGYHDKRAKDHQAFGLFLQTQWLPSLAAIKREIKWMIRAVRADDRLTLSTLGRLKEEAEKRLDRLDRQLTFFNQHPDHGYNRQDPWLMNAGNL</sequence>
<gene>
    <name evidence="4" type="ORF">J3Q64DRAFT_1684914</name>
</gene>